<dbReference type="PRINTS" id="PR00377">
    <property type="entry name" value="IMPHPHTASES"/>
</dbReference>
<protein>
    <submittedName>
        <fullName evidence="1">Myo-inositol-1(Or 4)-monophosphatase</fullName>
        <ecNumber evidence="1">3.1.3.25</ecNumber>
    </submittedName>
</protein>
<dbReference type="PANTHER" id="PTHR20854">
    <property type="entry name" value="INOSITOL MONOPHOSPHATASE"/>
    <property type="match status" value="1"/>
</dbReference>
<dbReference type="RefSeq" id="WP_253366179.1">
    <property type="nucleotide sequence ID" value="NZ_JALJXU010000010.1"/>
</dbReference>
<gene>
    <name evidence="1" type="ORF">ABID27_000882</name>
</gene>
<keyword evidence="1" id="KW-0378">Hydrolase</keyword>
<dbReference type="PANTHER" id="PTHR20854:SF4">
    <property type="entry name" value="INOSITOL-1-MONOPHOSPHATASE-RELATED"/>
    <property type="match status" value="1"/>
</dbReference>
<dbReference type="CDD" id="cd01637">
    <property type="entry name" value="IMPase_like"/>
    <property type="match status" value="1"/>
</dbReference>
<evidence type="ECO:0000313" key="2">
    <source>
        <dbReference type="Proteomes" id="UP001549055"/>
    </source>
</evidence>
<organism evidence="1 2">
    <name type="scientific">Streptococcus gallinaceus</name>
    <dbReference type="NCBI Taxonomy" id="165758"/>
    <lineage>
        <taxon>Bacteria</taxon>
        <taxon>Bacillati</taxon>
        <taxon>Bacillota</taxon>
        <taxon>Bacilli</taxon>
        <taxon>Lactobacillales</taxon>
        <taxon>Streptococcaceae</taxon>
        <taxon>Streptococcus</taxon>
    </lineage>
</organism>
<proteinExistence type="predicted"/>
<sequence length="255" mass="28308">MATVADKYTFAQKIVRDAGGFLRQHLYDELTVEVKSNFADLVTHLDKEVQTSMTQQILSAFPDDLIFGEEDENRAPIEKGNVWVIDPIDGTVNFIVQKTDFAVLLAYFEDGVGLFGLIYDVTNDLLYHGGGEFPVLVNDEQLPFSTDKAFSQGLIGINAGLVEQNYAGLANFSRQFLGTRSIGSAGLSFAHVLTQRLLVHTSYVYPWDYAAASILGQKLGYVLLNVNGEKPSFTGREHVVLIAKSKVNEMKRYLQ</sequence>
<dbReference type="InterPro" id="IPR000760">
    <property type="entry name" value="Inositol_monophosphatase-like"/>
</dbReference>
<keyword evidence="2" id="KW-1185">Reference proteome</keyword>
<reference evidence="1 2" key="1">
    <citation type="submission" date="2024-06" db="EMBL/GenBank/DDBJ databases">
        <title>Genomic Encyclopedia of Type Strains, Phase IV (KMG-IV): sequencing the most valuable type-strain genomes for metagenomic binning, comparative biology and taxonomic classification.</title>
        <authorList>
            <person name="Goeker M."/>
        </authorList>
    </citation>
    <scope>NUCLEOTIDE SEQUENCE [LARGE SCALE GENOMIC DNA]</scope>
    <source>
        <strain evidence="1 2">DSM 15349</strain>
    </source>
</reference>
<comment type="caution">
    <text evidence="1">The sequence shown here is derived from an EMBL/GenBank/DDBJ whole genome shotgun (WGS) entry which is preliminary data.</text>
</comment>
<dbReference type="Pfam" id="PF00459">
    <property type="entry name" value="Inositol_P"/>
    <property type="match status" value="1"/>
</dbReference>
<evidence type="ECO:0000313" key="1">
    <source>
        <dbReference type="EMBL" id="MET3644258.1"/>
    </source>
</evidence>
<dbReference type="Gene3D" id="3.40.190.80">
    <property type="match status" value="1"/>
</dbReference>
<dbReference type="SUPFAM" id="SSF56655">
    <property type="entry name" value="Carbohydrate phosphatase"/>
    <property type="match status" value="1"/>
</dbReference>
<dbReference type="EMBL" id="JBEPMK010000003">
    <property type="protein sequence ID" value="MET3644258.1"/>
    <property type="molecule type" value="Genomic_DNA"/>
</dbReference>
<dbReference type="GO" id="GO:0052834">
    <property type="term" value="F:inositol monophosphate phosphatase activity"/>
    <property type="evidence" value="ECO:0007669"/>
    <property type="project" value="UniProtKB-EC"/>
</dbReference>
<dbReference type="Proteomes" id="UP001549055">
    <property type="component" value="Unassembled WGS sequence"/>
</dbReference>
<name>A0ABV2JK07_9STRE</name>
<dbReference type="EC" id="3.1.3.25" evidence="1"/>
<accession>A0ABV2JK07</accession>
<dbReference type="Gene3D" id="3.30.540.10">
    <property type="entry name" value="Fructose-1,6-Bisphosphatase, subunit A, domain 1"/>
    <property type="match status" value="1"/>
</dbReference>